<proteinExistence type="inferred from homology"/>
<dbReference type="PANTHER" id="PTHR35936:SF17">
    <property type="entry name" value="ARGININE-BINDING EXTRACELLULAR PROTEIN ARTP"/>
    <property type="match status" value="1"/>
</dbReference>
<dbReference type="PROSITE" id="PS51257">
    <property type="entry name" value="PROKAR_LIPOPROTEIN"/>
    <property type="match status" value="1"/>
</dbReference>
<feature type="domain" description="Solute-binding protein family 3/N-terminal" evidence="6">
    <location>
        <begin position="68"/>
        <end position="296"/>
    </location>
</feature>
<evidence type="ECO:0000256" key="3">
    <source>
        <dbReference type="ARBA" id="ARBA00022729"/>
    </source>
</evidence>
<dbReference type="Gene3D" id="3.40.190.10">
    <property type="entry name" value="Periplasmic binding protein-like II"/>
    <property type="match status" value="2"/>
</dbReference>
<feature type="chain" id="PRO_5015149229" evidence="5">
    <location>
        <begin position="21"/>
        <end position="310"/>
    </location>
</feature>
<name>A0A2P4UQX4_9ACTN</name>
<gene>
    <name evidence="7" type="primary">fliY</name>
    <name evidence="7" type="ORF">BTM25_18550</name>
</gene>
<evidence type="ECO:0000256" key="2">
    <source>
        <dbReference type="ARBA" id="ARBA00010333"/>
    </source>
</evidence>
<organism evidence="7 8">
    <name type="scientific">Actinomadura rubteroloni</name>
    <dbReference type="NCBI Taxonomy" id="1926885"/>
    <lineage>
        <taxon>Bacteria</taxon>
        <taxon>Bacillati</taxon>
        <taxon>Actinomycetota</taxon>
        <taxon>Actinomycetes</taxon>
        <taxon>Streptosporangiales</taxon>
        <taxon>Thermomonosporaceae</taxon>
        <taxon>Actinomadura</taxon>
    </lineage>
</organism>
<dbReference type="InterPro" id="IPR018313">
    <property type="entry name" value="SBP_3_CS"/>
</dbReference>
<comment type="caution">
    <text evidence="7">The sequence shown here is derived from an EMBL/GenBank/DDBJ whole genome shotgun (WGS) entry which is preliminary data.</text>
</comment>
<evidence type="ECO:0000256" key="5">
    <source>
        <dbReference type="SAM" id="SignalP"/>
    </source>
</evidence>
<evidence type="ECO:0000313" key="7">
    <source>
        <dbReference type="EMBL" id="POM27441.1"/>
    </source>
</evidence>
<protein>
    <submittedName>
        <fullName evidence="7">Cystine-binding periplasmic protein</fullName>
    </submittedName>
</protein>
<dbReference type="GO" id="GO:0030313">
    <property type="term" value="C:cell envelope"/>
    <property type="evidence" value="ECO:0007669"/>
    <property type="project" value="UniProtKB-SubCell"/>
</dbReference>
<dbReference type="Pfam" id="PF00497">
    <property type="entry name" value="SBP_bac_3"/>
    <property type="match status" value="1"/>
</dbReference>
<dbReference type="EMBL" id="MTBP01000001">
    <property type="protein sequence ID" value="POM27441.1"/>
    <property type="molecule type" value="Genomic_DNA"/>
</dbReference>
<dbReference type="SUPFAM" id="SSF53850">
    <property type="entry name" value="Periplasmic binding protein-like II"/>
    <property type="match status" value="1"/>
</dbReference>
<sequence length="310" mass="32645" precursor="true">MRLRFGALAAAALLLTPALAACGTDDPASATDKEAVAGSTTAAAVVAKVAKDDALNAQLPADVRSAGTITTGISTVGAPFTFLAPDNKTQIGIEVDLRDAVAKVLGVRAAPTTTKWDSLLVGVQTGKFRVAQGNFGVTKDRLKTYDFVTYYNDGFGFLANPATNQPAVTQLTDLCGRKVGTSTGTSFIGILQSHEGDCAKLGKQPWKISTYPDQASFTLALDQKRIDLYLRSAIRAQYDAKQQPAKLAFKGTLNSEHVGFVLKKGDALGPVLQKAVQKLIDDGTYARILQAWGLQTGAVSTSQLNPPGLD</sequence>
<dbReference type="Proteomes" id="UP000242367">
    <property type="component" value="Unassembled WGS sequence"/>
</dbReference>
<dbReference type="SMART" id="SM00062">
    <property type="entry name" value="PBPb"/>
    <property type="match status" value="1"/>
</dbReference>
<evidence type="ECO:0000313" key="8">
    <source>
        <dbReference type="Proteomes" id="UP000242367"/>
    </source>
</evidence>
<dbReference type="AlphaFoldDB" id="A0A2P4UQX4"/>
<comment type="similarity">
    <text evidence="2 4">Belongs to the bacterial solute-binding protein 3 family.</text>
</comment>
<dbReference type="CDD" id="cd01004">
    <property type="entry name" value="PBP2_MidA_like"/>
    <property type="match status" value="1"/>
</dbReference>
<accession>A0A2P4UQX4</accession>
<keyword evidence="8" id="KW-1185">Reference proteome</keyword>
<comment type="subcellular location">
    <subcellularLocation>
        <location evidence="1">Cell envelope</location>
    </subcellularLocation>
</comment>
<evidence type="ECO:0000256" key="4">
    <source>
        <dbReference type="RuleBase" id="RU003744"/>
    </source>
</evidence>
<dbReference type="PROSITE" id="PS01039">
    <property type="entry name" value="SBP_BACTERIAL_3"/>
    <property type="match status" value="1"/>
</dbReference>
<evidence type="ECO:0000259" key="6">
    <source>
        <dbReference type="SMART" id="SM00062"/>
    </source>
</evidence>
<keyword evidence="3 5" id="KW-0732">Signal</keyword>
<feature type="signal peptide" evidence="5">
    <location>
        <begin position="1"/>
        <end position="20"/>
    </location>
</feature>
<dbReference type="PANTHER" id="PTHR35936">
    <property type="entry name" value="MEMBRANE-BOUND LYTIC MUREIN TRANSGLYCOSYLASE F"/>
    <property type="match status" value="1"/>
</dbReference>
<evidence type="ECO:0000256" key="1">
    <source>
        <dbReference type="ARBA" id="ARBA00004196"/>
    </source>
</evidence>
<dbReference type="RefSeq" id="WP_103562258.1">
    <property type="nucleotide sequence ID" value="NZ_MTBP01000001.1"/>
</dbReference>
<dbReference type="InterPro" id="IPR001638">
    <property type="entry name" value="Solute-binding_3/MltF_N"/>
</dbReference>
<reference evidence="7 8" key="1">
    <citation type="journal article" date="2017" name="Chemistry">
        <title>Isolation, Biosynthesis and Chemical Modifications of Rubterolones A-F: Rare Tropolone Alkaloids from Actinomadura sp. 5-2.</title>
        <authorList>
            <person name="Guo H."/>
            <person name="Benndorf R."/>
            <person name="Leichnitz D."/>
            <person name="Klassen J.L."/>
            <person name="Vollmers J."/>
            <person name="Gorls H."/>
            <person name="Steinacker M."/>
            <person name="Weigel C."/>
            <person name="Dahse H.M."/>
            <person name="Kaster A.K."/>
            <person name="de Beer Z.W."/>
            <person name="Poulsen M."/>
            <person name="Beemelmanns C."/>
        </authorList>
    </citation>
    <scope>NUCLEOTIDE SEQUENCE [LARGE SCALE GENOMIC DNA]</scope>
    <source>
        <strain evidence="7 8">5-2</strain>
    </source>
</reference>